<evidence type="ECO:0000259" key="1">
    <source>
        <dbReference type="PROSITE" id="PS50943"/>
    </source>
</evidence>
<sequence>MATTWDKYKKRWEKDPEFRKAWEKTRLEYEVARALIKARIEKKMTQAQLARKMRTKQSVISRVENAQTKPTLSFLQRLADAMGGKLKVSLEI</sequence>
<dbReference type="AlphaFoldDB" id="A0A0G1M3P4"/>
<gene>
    <name evidence="2" type="ORF">UX05_C0006G0059</name>
</gene>
<dbReference type="SMART" id="SM00530">
    <property type="entry name" value="HTH_XRE"/>
    <property type="match status" value="1"/>
</dbReference>
<protein>
    <submittedName>
        <fullName evidence="2">Helix-turn-helix domain protein</fullName>
    </submittedName>
</protein>
<dbReference type="Gene3D" id="1.10.260.40">
    <property type="entry name" value="lambda repressor-like DNA-binding domains"/>
    <property type="match status" value="1"/>
</dbReference>
<dbReference type="EMBL" id="LCKS01000006">
    <property type="protein sequence ID" value="KKU02886.1"/>
    <property type="molecule type" value="Genomic_DNA"/>
</dbReference>
<reference evidence="2 3" key="1">
    <citation type="journal article" date="2015" name="Nature">
        <title>rRNA introns, odd ribosomes, and small enigmatic genomes across a large radiation of phyla.</title>
        <authorList>
            <person name="Brown C.T."/>
            <person name="Hug L.A."/>
            <person name="Thomas B.C."/>
            <person name="Sharon I."/>
            <person name="Castelle C.J."/>
            <person name="Singh A."/>
            <person name="Wilkins M.J."/>
            <person name="Williams K.H."/>
            <person name="Banfield J.F."/>
        </authorList>
    </citation>
    <scope>NUCLEOTIDE SEQUENCE [LARGE SCALE GENOMIC DNA]</scope>
</reference>
<dbReference type="InterPro" id="IPR010982">
    <property type="entry name" value="Lambda_DNA-bd_dom_sf"/>
</dbReference>
<dbReference type="Pfam" id="PF01381">
    <property type="entry name" value="HTH_3"/>
    <property type="match status" value="1"/>
</dbReference>
<dbReference type="GO" id="GO:0003677">
    <property type="term" value="F:DNA binding"/>
    <property type="evidence" value="ECO:0007669"/>
    <property type="project" value="InterPro"/>
</dbReference>
<dbReference type="SUPFAM" id="SSF47413">
    <property type="entry name" value="lambda repressor-like DNA-binding domains"/>
    <property type="match status" value="1"/>
</dbReference>
<dbReference type="InterPro" id="IPR001387">
    <property type="entry name" value="Cro/C1-type_HTH"/>
</dbReference>
<feature type="domain" description="HTH cro/C1-type" evidence="1">
    <location>
        <begin position="35"/>
        <end position="89"/>
    </location>
</feature>
<dbReference type="CDD" id="cd00093">
    <property type="entry name" value="HTH_XRE"/>
    <property type="match status" value="1"/>
</dbReference>
<organism evidence="2 3">
    <name type="scientific">Candidatus Amesbacteria bacterium GW2011_GWC2_45_19</name>
    <dbReference type="NCBI Taxonomy" id="1618366"/>
    <lineage>
        <taxon>Bacteria</taxon>
        <taxon>Candidatus Amesiibacteriota</taxon>
    </lineage>
</organism>
<evidence type="ECO:0000313" key="2">
    <source>
        <dbReference type="EMBL" id="KKU02886.1"/>
    </source>
</evidence>
<comment type="caution">
    <text evidence="2">The sequence shown here is derived from an EMBL/GenBank/DDBJ whole genome shotgun (WGS) entry which is preliminary data.</text>
</comment>
<evidence type="ECO:0000313" key="3">
    <source>
        <dbReference type="Proteomes" id="UP000034264"/>
    </source>
</evidence>
<proteinExistence type="predicted"/>
<accession>A0A0G1M3P4</accession>
<dbReference type="Proteomes" id="UP000034264">
    <property type="component" value="Unassembled WGS sequence"/>
</dbReference>
<name>A0A0G1M3P4_9BACT</name>
<dbReference type="PROSITE" id="PS50943">
    <property type="entry name" value="HTH_CROC1"/>
    <property type="match status" value="1"/>
</dbReference>